<keyword evidence="2" id="KW-1133">Transmembrane helix</keyword>
<proteinExistence type="predicted"/>
<sequence>MTSRHSVQTDRQSGGYSEENIVTIQIAPLAALLIVVGYVVGLAVFKYTARAHGTSGCGDLVASIASGATVATLLALLLTPGFGQPAAPASPTTNPASTTSHR</sequence>
<keyword evidence="2" id="KW-0472">Membrane</keyword>
<feature type="transmembrane region" description="Helical" evidence="2">
    <location>
        <begin position="57"/>
        <end position="78"/>
    </location>
</feature>
<organism evidence="3 4">
    <name type="scientific">Streptomyces poriferorum</name>
    <dbReference type="NCBI Taxonomy" id="2798799"/>
    <lineage>
        <taxon>Bacteria</taxon>
        <taxon>Bacillati</taxon>
        <taxon>Actinomycetota</taxon>
        <taxon>Actinomycetes</taxon>
        <taxon>Kitasatosporales</taxon>
        <taxon>Streptomycetaceae</taxon>
        <taxon>Streptomyces</taxon>
    </lineage>
</organism>
<keyword evidence="2" id="KW-0812">Transmembrane</keyword>
<dbReference type="Proteomes" id="UP001235744">
    <property type="component" value="Plasmid unnamed1"/>
</dbReference>
<gene>
    <name evidence="3" type="ORF">P8A19_42060</name>
</gene>
<reference evidence="3 4" key="1">
    <citation type="submission" date="2023-03" db="EMBL/GenBank/DDBJ databases">
        <title>Isolation and description of six Streptomyces strains from soil environments, able to metabolize different microbial glucans.</title>
        <authorList>
            <person name="Widen T."/>
            <person name="Larsbrink J."/>
        </authorList>
    </citation>
    <scope>NUCLEOTIDE SEQUENCE [LARGE SCALE GENOMIC DNA]</scope>
    <source>
        <strain evidence="3 4">Alt2</strain>
        <plasmid evidence="3 4">unnamed1</plasmid>
    </source>
</reference>
<feature type="transmembrane region" description="Helical" evidence="2">
    <location>
        <begin position="20"/>
        <end position="45"/>
    </location>
</feature>
<dbReference type="EMBL" id="CP120989">
    <property type="protein sequence ID" value="WLQ62061.1"/>
    <property type="molecule type" value="Genomic_DNA"/>
</dbReference>
<evidence type="ECO:0000313" key="4">
    <source>
        <dbReference type="Proteomes" id="UP001235744"/>
    </source>
</evidence>
<name>A0ABY9J2V0_9ACTN</name>
<protein>
    <submittedName>
        <fullName evidence="3">Uncharacterized protein</fullName>
    </submittedName>
</protein>
<feature type="region of interest" description="Disordered" evidence="1">
    <location>
        <begin position="83"/>
        <end position="102"/>
    </location>
</feature>
<keyword evidence="3" id="KW-0614">Plasmid</keyword>
<evidence type="ECO:0000256" key="1">
    <source>
        <dbReference type="SAM" id="MobiDB-lite"/>
    </source>
</evidence>
<keyword evidence="4" id="KW-1185">Reference proteome</keyword>
<accession>A0ABY9J2V0</accession>
<dbReference type="RefSeq" id="WP_306106414.1">
    <property type="nucleotide sequence ID" value="NZ_CP120989.1"/>
</dbReference>
<evidence type="ECO:0000256" key="2">
    <source>
        <dbReference type="SAM" id="Phobius"/>
    </source>
</evidence>
<geneLocation type="plasmid" evidence="3 4">
    <name>unnamed1</name>
</geneLocation>
<evidence type="ECO:0000313" key="3">
    <source>
        <dbReference type="EMBL" id="WLQ62061.1"/>
    </source>
</evidence>